<name>A0A1E3NKC0_9ASCO</name>
<dbReference type="GO" id="GO:0005737">
    <property type="term" value="C:cytoplasm"/>
    <property type="evidence" value="ECO:0007669"/>
    <property type="project" value="EnsemblFungi"/>
</dbReference>
<reference evidence="2 3" key="1">
    <citation type="journal article" date="2016" name="Proc. Natl. Acad. Sci. U.S.A.">
        <title>Comparative genomics of biotechnologically important yeasts.</title>
        <authorList>
            <person name="Riley R."/>
            <person name="Haridas S."/>
            <person name="Wolfe K.H."/>
            <person name="Lopes M.R."/>
            <person name="Hittinger C.T."/>
            <person name="Goeker M."/>
            <person name="Salamov A.A."/>
            <person name="Wisecaver J.H."/>
            <person name="Long T.M."/>
            <person name="Calvey C.H."/>
            <person name="Aerts A.L."/>
            <person name="Barry K.W."/>
            <person name="Choi C."/>
            <person name="Clum A."/>
            <person name="Coughlan A.Y."/>
            <person name="Deshpande S."/>
            <person name="Douglass A.P."/>
            <person name="Hanson S.J."/>
            <person name="Klenk H.-P."/>
            <person name="LaButti K.M."/>
            <person name="Lapidus A."/>
            <person name="Lindquist E.A."/>
            <person name="Lipzen A.M."/>
            <person name="Meier-Kolthoff J.P."/>
            <person name="Ohm R.A."/>
            <person name="Otillar R.P."/>
            <person name="Pangilinan J.L."/>
            <person name="Peng Y."/>
            <person name="Rokas A."/>
            <person name="Rosa C.A."/>
            <person name="Scheuner C."/>
            <person name="Sibirny A.A."/>
            <person name="Slot J.C."/>
            <person name="Stielow J.B."/>
            <person name="Sun H."/>
            <person name="Kurtzman C.P."/>
            <person name="Blackwell M."/>
            <person name="Grigoriev I.V."/>
            <person name="Jeffries T.W."/>
        </authorList>
    </citation>
    <scope>NUCLEOTIDE SEQUENCE [LARGE SCALE GENOMIC DNA]</scope>
    <source>
        <strain evidence="2 3">NRRL Y-2026</strain>
    </source>
</reference>
<dbReference type="GO" id="GO:0051015">
    <property type="term" value="F:actin filament binding"/>
    <property type="evidence" value="ECO:0007669"/>
    <property type="project" value="TreeGrafter"/>
</dbReference>
<dbReference type="SUPFAM" id="SSF53639">
    <property type="entry name" value="AraD/HMP-PK domain-like"/>
    <property type="match status" value="1"/>
</dbReference>
<protein>
    <recommendedName>
        <fullName evidence="1">Class II aldolase/adducin N-terminal domain-containing protein</fullName>
    </recommendedName>
</protein>
<dbReference type="PANTHER" id="PTHR10672:SF25">
    <property type="entry name" value="MEIOTICALLY UP-REGULATED GENE 14 PROTEIN"/>
    <property type="match status" value="1"/>
</dbReference>
<dbReference type="GeneID" id="30181644"/>
<dbReference type="EMBL" id="KV454003">
    <property type="protein sequence ID" value="ODQ46569.1"/>
    <property type="molecule type" value="Genomic_DNA"/>
</dbReference>
<sequence>MADPFSTFSVDEDFLDAPKFDNSYREREWILEHMAGAFRVLGSKDISEGLSGHISVKDPVDNNAFWINPLGLHYSMIKASDLVLYNENGDAIGGNPSGRISKPACQILAVVHKLRNAKVICHNHSPYGKAYSCFGKKLEMINQDVCFFYRVHNFYEAPKNVSGLEDIGRSIFERLGENGRALILQNHGLITIGSTVDEAAYLFLLLEKSCKIQLLVNSAANHGISKKLMDDAEAEANFKKSDSDSLYKAFQPDFQYQVSRDDSFLSFSKSK</sequence>
<accession>A0A1E3NKC0</accession>
<evidence type="ECO:0000259" key="1">
    <source>
        <dbReference type="SMART" id="SM01007"/>
    </source>
</evidence>
<keyword evidence="3" id="KW-1185">Reference proteome</keyword>
<gene>
    <name evidence="2" type="ORF">PICMEDRAFT_77608</name>
</gene>
<dbReference type="GO" id="GO:0005634">
    <property type="term" value="C:nucleus"/>
    <property type="evidence" value="ECO:0007669"/>
    <property type="project" value="EnsemblFungi"/>
</dbReference>
<evidence type="ECO:0000313" key="3">
    <source>
        <dbReference type="Proteomes" id="UP000094455"/>
    </source>
</evidence>
<dbReference type="FunFam" id="3.40.225.10:FF:000009">
    <property type="entry name" value="Class II aldolase/adducin N-terminal"/>
    <property type="match status" value="1"/>
</dbReference>
<dbReference type="SMART" id="SM01007">
    <property type="entry name" value="Aldolase_II"/>
    <property type="match status" value="1"/>
</dbReference>
<dbReference type="InterPro" id="IPR001303">
    <property type="entry name" value="Aldolase_II/adducin_N"/>
</dbReference>
<proteinExistence type="predicted"/>
<dbReference type="RefSeq" id="XP_019017682.1">
    <property type="nucleotide sequence ID" value="XM_019164957.1"/>
</dbReference>
<dbReference type="PANTHER" id="PTHR10672">
    <property type="entry name" value="ADDUCIN"/>
    <property type="match status" value="1"/>
</dbReference>
<feature type="domain" description="Class II aldolase/adducin N-terminal" evidence="1">
    <location>
        <begin position="32"/>
        <end position="214"/>
    </location>
</feature>
<organism evidence="2 3">
    <name type="scientific">Pichia membranifaciens NRRL Y-2026</name>
    <dbReference type="NCBI Taxonomy" id="763406"/>
    <lineage>
        <taxon>Eukaryota</taxon>
        <taxon>Fungi</taxon>
        <taxon>Dikarya</taxon>
        <taxon>Ascomycota</taxon>
        <taxon>Saccharomycotina</taxon>
        <taxon>Pichiomycetes</taxon>
        <taxon>Pichiales</taxon>
        <taxon>Pichiaceae</taxon>
        <taxon>Pichia</taxon>
    </lineage>
</organism>
<dbReference type="AlphaFoldDB" id="A0A1E3NKC0"/>
<dbReference type="Gene3D" id="3.40.225.10">
    <property type="entry name" value="Class II aldolase/adducin N-terminal domain"/>
    <property type="match status" value="1"/>
</dbReference>
<dbReference type="STRING" id="763406.A0A1E3NKC0"/>
<dbReference type="Proteomes" id="UP000094455">
    <property type="component" value="Unassembled WGS sequence"/>
</dbReference>
<dbReference type="InterPro" id="IPR051017">
    <property type="entry name" value="Aldolase-II_Adducin_sf"/>
</dbReference>
<evidence type="ECO:0000313" key="2">
    <source>
        <dbReference type="EMBL" id="ODQ46569.1"/>
    </source>
</evidence>
<dbReference type="InterPro" id="IPR036409">
    <property type="entry name" value="Aldolase_II/adducin_N_sf"/>
</dbReference>
<dbReference type="GO" id="GO:0005856">
    <property type="term" value="C:cytoskeleton"/>
    <property type="evidence" value="ECO:0007669"/>
    <property type="project" value="TreeGrafter"/>
</dbReference>
<dbReference type="OrthoDB" id="3238794at2759"/>
<dbReference type="Pfam" id="PF00596">
    <property type="entry name" value="Aldolase_II"/>
    <property type="match status" value="1"/>
</dbReference>